<dbReference type="InterPro" id="IPR036390">
    <property type="entry name" value="WH_DNA-bd_sf"/>
</dbReference>
<dbReference type="Gene3D" id="1.20.120.530">
    <property type="entry name" value="GntR ligand-binding domain-like"/>
    <property type="match status" value="1"/>
</dbReference>
<evidence type="ECO:0000256" key="3">
    <source>
        <dbReference type="ARBA" id="ARBA00023163"/>
    </source>
</evidence>
<keyword evidence="1" id="KW-0805">Transcription regulation</keyword>
<evidence type="ECO:0000313" key="5">
    <source>
        <dbReference type="EMBL" id="RZU74945.1"/>
    </source>
</evidence>
<sequence>MSGVRVSAKAKTRVQEVWTTVRRDILRGALHPGEKLSPSATAQEYGVSLSVVREALTRMAEQGLVVSQPQLGFTVTPISREDLLDLTSVRLDIETLALRRSVENGDVEWRTALVAAHYRLEQTPWYDVDVEPPITSEEWALAHKRFHDTLLAACGSGRLLEIAESLRDSAELYRRWSAPIGGEHERDLVGEHRAIFEAAQSGDAETAVERLKDHISQTTDVLLKHAT</sequence>
<name>A0A4Q8BCG5_9ACTN</name>
<dbReference type="GO" id="GO:0003700">
    <property type="term" value="F:DNA-binding transcription factor activity"/>
    <property type="evidence" value="ECO:0007669"/>
    <property type="project" value="InterPro"/>
</dbReference>
<dbReference type="GO" id="GO:0003677">
    <property type="term" value="F:DNA binding"/>
    <property type="evidence" value="ECO:0007669"/>
    <property type="project" value="UniProtKB-KW"/>
</dbReference>
<evidence type="ECO:0000256" key="1">
    <source>
        <dbReference type="ARBA" id="ARBA00023015"/>
    </source>
</evidence>
<organism evidence="5 6">
    <name type="scientific">Micromonospora kangleipakensis</name>
    <dbReference type="NCBI Taxonomy" id="1077942"/>
    <lineage>
        <taxon>Bacteria</taxon>
        <taxon>Bacillati</taxon>
        <taxon>Actinomycetota</taxon>
        <taxon>Actinomycetes</taxon>
        <taxon>Micromonosporales</taxon>
        <taxon>Micromonosporaceae</taxon>
        <taxon>Micromonospora</taxon>
    </lineage>
</organism>
<keyword evidence="6" id="KW-1185">Reference proteome</keyword>
<dbReference type="EMBL" id="SHLD01000001">
    <property type="protein sequence ID" value="RZU74945.1"/>
    <property type="molecule type" value="Genomic_DNA"/>
</dbReference>
<dbReference type="RefSeq" id="WP_130334577.1">
    <property type="nucleotide sequence ID" value="NZ_SHLD01000001.1"/>
</dbReference>
<evidence type="ECO:0000313" key="6">
    <source>
        <dbReference type="Proteomes" id="UP000294114"/>
    </source>
</evidence>
<evidence type="ECO:0000259" key="4">
    <source>
        <dbReference type="PROSITE" id="PS50949"/>
    </source>
</evidence>
<dbReference type="OrthoDB" id="8680240at2"/>
<dbReference type="PROSITE" id="PS50949">
    <property type="entry name" value="HTH_GNTR"/>
    <property type="match status" value="1"/>
</dbReference>
<dbReference type="Pfam" id="PF00392">
    <property type="entry name" value="GntR"/>
    <property type="match status" value="1"/>
</dbReference>
<keyword evidence="2 5" id="KW-0238">DNA-binding</keyword>
<dbReference type="InterPro" id="IPR011711">
    <property type="entry name" value="GntR_C"/>
</dbReference>
<gene>
    <name evidence="5" type="ORF">EV384_3445</name>
</gene>
<evidence type="ECO:0000256" key="2">
    <source>
        <dbReference type="ARBA" id="ARBA00023125"/>
    </source>
</evidence>
<dbReference type="Proteomes" id="UP000294114">
    <property type="component" value="Unassembled WGS sequence"/>
</dbReference>
<dbReference type="InterPro" id="IPR000524">
    <property type="entry name" value="Tscrpt_reg_HTH_GntR"/>
</dbReference>
<dbReference type="InterPro" id="IPR008920">
    <property type="entry name" value="TF_FadR/GntR_C"/>
</dbReference>
<dbReference type="SUPFAM" id="SSF46785">
    <property type="entry name" value="Winged helix' DNA-binding domain"/>
    <property type="match status" value="1"/>
</dbReference>
<keyword evidence="3" id="KW-0804">Transcription</keyword>
<dbReference type="SMART" id="SM00345">
    <property type="entry name" value="HTH_GNTR"/>
    <property type="match status" value="1"/>
</dbReference>
<reference evidence="5 6" key="1">
    <citation type="submission" date="2019-02" db="EMBL/GenBank/DDBJ databases">
        <title>Sequencing the genomes of 1000 actinobacteria strains.</title>
        <authorList>
            <person name="Klenk H.-P."/>
        </authorList>
    </citation>
    <scope>NUCLEOTIDE SEQUENCE [LARGE SCALE GENOMIC DNA]</scope>
    <source>
        <strain evidence="5 6">DSM 45612</strain>
    </source>
</reference>
<dbReference type="PANTHER" id="PTHR43537">
    <property type="entry name" value="TRANSCRIPTIONAL REGULATOR, GNTR FAMILY"/>
    <property type="match status" value="1"/>
</dbReference>
<dbReference type="SMART" id="SM00895">
    <property type="entry name" value="FCD"/>
    <property type="match status" value="1"/>
</dbReference>
<dbReference type="PANTHER" id="PTHR43537:SF20">
    <property type="entry name" value="HTH-TYPE TRANSCRIPTIONAL REPRESSOR GLAR"/>
    <property type="match status" value="1"/>
</dbReference>
<protein>
    <submittedName>
        <fullName evidence="5">DNA-binding GntR family transcriptional regulator</fullName>
    </submittedName>
</protein>
<dbReference type="SUPFAM" id="SSF48008">
    <property type="entry name" value="GntR ligand-binding domain-like"/>
    <property type="match status" value="1"/>
</dbReference>
<proteinExistence type="predicted"/>
<feature type="domain" description="HTH gntR-type" evidence="4">
    <location>
        <begin position="11"/>
        <end position="78"/>
    </location>
</feature>
<comment type="caution">
    <text evidence="5">The sequence shown here is derived from an EMBL/GenBank/DDBJ whole genome shotgun (WGS) entry which is preliminary data.</text>
</comment>
<dbReference type="InterPro" id="IPR036388">
    <property type="entry name" value="WH-like_DNA-bd_sf"/>
</dbReference>
<dbReference type="Gene3D" id="1.10.10.10">
    <property type="entry name" value="Winged helix-like DNA-binding domain superfamily/Winged helix DNA-binding domain"/>
    <property type="match status" value="1"/>
</dbReference>
<dbReference type="Pfam" id="PF07729">
    <property type="entry name" value="FCD"/>
    <property type="match status" value="1"/>
</dbReference>
<dbReference type="AlphaFoldDB" id="A0A4Q8BCG5"/>
<accession>A0A4Q8BCG5</accession>